<reference evidence="1 4" key="1">
    <citation type="submission" date="2024-02" db="EMBL/GenBank/DDBJ databases">
        <authorList>
            <person name="Vignale AGUSTIN F."/>
            <person name="Sosa J E."/>
            <person name="Modenutti C."/>
        </authorList>
    </citation>
    <scope>NUCLEOTIDE SEQUENCE [LARGE SCALE GENOMIC DNA]</scope>
</reference>
<evidence type="ECO:0000313" key="3">
    <source>
        <dbReference type="EMBL" id="CAK9172947.1"/>
    </source>
</evidence>
<dbReference type="EMBL" id="CAUOFW020006117">
    <property type="protein sequence ID" value="CAK9172947.1"/>
    <property type="molecule type" value="Genomic_DNA"/>
</dbReference>
<evidence type="ECO:0000313" key="2">
    <source>
        <dbReference type="EMBL" id="CAK9169166.1"/>
    </source>
</evidence>
<accession>A0ABC8SNN6</accession>
<protein>
    <submittedName>
        <fullName evidence="1">Uncharacterized protein</fullName>
    </submittedName>
</protein>
<name>A0ABC8SNN6_9AQUA</name>
<comment type="caution">
    <text evidence="1">The sequence shown here is derived from an EMBL/GenBank/DDBJ whole genome shotgun (WGS) entry which is preliminary data.</text>
</comment>
<dbReference type="EMBL" id="CAUOFW020005258">
    <property type="protein sequence ID" value="CAK9169166.1"/>
    <property type="molecule type" value="Genomic_DNA"/>
</dbReference>
<sequence>MLVVAILLGWRKMRIKKRKREEKEGVFPVTRLERLGGGFFIDDYMPSGPLSVYLKKDGQSLSWDVRFRIDLGFKSKPVQSIHELPNTLEEDTGSVDVPRRLSSSSTLSFSFSLWKALASLFTDYMMQSDEGATSMELEKVPSESNRVSFASKPNFAPLKAHEMSNGQVQF</sequence>
<gene>
    <name evidence="1" type="ORF">ILEXP_LOCUS24647</name>
    <name evidence="2" type="ORF">ILEXP_LOCUS38612</name>
    <name evidence="3" type="ORF">ILEXP_LOCUS42649</name>
</gene>
<dbReference type="Proteomes" id="UP001642360">
    <property type="component" value="Unassembled WGS sequence"/>
</dbReference>
<evidence type="ECO:0000313" key="1">
    <source>
        <dbReference type="EMBL" id="CAK9156222.1"/>
    </source>
</evidence>
<dbReference type="AlphaFoldDB" id="A0ABC8SNN6"/>
<keyword evidence="4" id="KW-1185">Reference proteome</keyword>
<organism evidence="1 4">
    <name type="scientific">Ilex paraguariensis</name>
    <name type="common">yerba mate</name>
    <dbReference type="NCBI Taxonomy" id="185542"/>
    <lineage>
        <taxon>Eukaryota</taxon>
        <taxon>Viridiplantae</taxon>
        <taxon>Streptophyta</taxon>
        <taxon>Embryophyta</taxon>
        <taxon>Tracheophyta</taxon>
        <taxon>Spermatophyta</taxon>
        <taxon>Magnoliopsida</taxon>
        <taxon>eudicotyledons</taxon>
        <taxon>Gunneridae</taxon>
        <taxon>Pentapetalae</taxon>
        <taxon>asterids</taxon>
        <taxon>campanulids</taxon>
        <taxon>Aquifoliales</taxon>
        <taxon>Aquifoliaceae</taxon>
        <taxon>Ilex</taxon>
    </lineage>
</organism>
<evidence type="ECO:0000313" key="4">
    <source>
        <dbReference type="Proteomes" id="UP001642360"/>
    </source>
</evidence>
<proteinExistence type="predicted"/>
<dbReference type="EMBL" id="CAUOFW020002820">
    <property type="protein sequence ID" value="CAK9156222.1"/>
    <property type="molecule type" value="Genomic_DNA"/>
</dbReference>